<sequence>MIQMDIEQSQVTKLVLSNLERLDPITVFLEDLAPRKGKITIECFGKSWSSYWGGMGERSIAEFFVSCDNHYLAKNLSSIPSDIDDYEEFVNVLKRAVLKERRAGELDQDKARDYFDEIESAESNLNDDDGLAWCKMNYDLLLEILGEDWWYEIPKKANSDYKYLCNIIDVVRDGLRQMAKPKVA</sequence>
<dbReference type="Proteomes" id="UP000535589">
    <property type="component" value="Unassembled WGS sequence"/>
</dbReference>
<comment type="caution">
    <text evidence="1">The sequence shown here is derived from an EMBL/GenBank/DDBJ whole genome shotgun (WGS) entry which is preliminary data.</text>
</comment>
<dbReference type="InterPro" id="IPR058701">
    <property type="entry name" value="PhiTE_072-like"/>
</dbReference>
<reference evidence="1 2" key="1">
    <citation type="submission" date="2020-04" db="EMBL/GenBank/DDBJ databases">
        <title>Vibrio sp. SM6, a novel species isolated from seawater.</title>
        <authorList>
            <person name="Wang X."/>
        </authorList>
    </citation>
    <scope>NUCLEOTIDE SEQUENCE [LARGE SCALE GENOMIC DNA]</scope>
    <source>
        <strain evidence="1 2">SM6</strain>
    </source>
</reference>
<protein>
    <submittedName>
        <fullName evidence="1">Uncharacterized protein</fullName>
    </submittedName>
</protein>
<gene>
    <name evidence="1" type="ORF">HGP28_17875</name>
</gene>
<evidence type="ECO:0000313" key="2">
    <source>
        <dbReference type="Proteomes" id="UP000535589"/>
    </source>
</evidence>
<name>A0A7X8TTX6_9VIBR</name>
<dbReference type="RefSeq" id="WP_168837820.1">
    <property type="nucleotide sequence ID" value="NZ_JABAIK010000028.1"/>
</dbReference>
<dbReference type="AlphaFoldDB" id="A0A7X8TTX6"/>
<accession>A0A7X8TTX6</accession>
<evidence type="ECO:0000313" key="1">
    <source>
        <dbReference type="EMBL" id="NLS14730.1"/>
    </source>
</evidence>
<proteinExistence type="predicted"/>
<dbReference type="EMBL" id="JABAIK010000028">
    <property type="protein sequence ID" value="NLS14730.1"/>
    <property type="molecule type" value="Genomic_DNA"/>
</dbReference>
<dbReference type="Pfam" id="PF26211">
    <property type="entry name" value="Phage_phiTE_072"/>
    <property type="match status" value="1"/>
</dbReference>
<keyword evidence="2" id="KW-1185">Reference proteome</keyword>
<organism evidence="1 2">
    <name type="scientific">Vibrio agarilyticus</name>
    <dbReference type="NCBI Taxonomy" id="2726741"/>
    <lineage>
        <taxon>Bacteria</taxon>
        <taxon>Pseudomonadati</taxon>
        <taxon>Pseudomonadota</taxon>
        <taxon>Gammaproteobacteria</taxon>
        <taxon>Vibrionales</taxon>
        <taxon>Vibrionaceae</taxon>
        <taxon>Vibrio</taxon>
    </lineage>
</organism>